<reference evidence="1" key="1">
    <citation type="submission" date="2020-11" db="EMBL/GenBank/DDBJ databases">
        <authorList>
            <person name="Tran Van P."/>
        </authorList>
    </citation>
    <scope>NUCLEOTIDE SEQUENCE</scope>
</reference>
<organism evidence="1">
    <name type="scientific">Timema californicum</name>
    <name type="common">California timema</name>
    <name type="synonym">Walking stick</name>
    <dbReference type="NCBI Taxonomy" id="61474"/>
    <lineage>
        <taxon>Eukaryota</taxon>
        <taxon>Metazoa</taxon>
        <taxon>Ecdysozoa</taxon>
        <taxon>Arthropoda</taxon>
        <taxon>Hexapoda</taxon>
        <taxon>Insecta</taxon>
        <taxon>Pterygota</taxon>
        <taxon>Neoptera</taxon>
        <taxon>Polyneoptera</taxon>
        <taxon>Phasmatodea</taxon>
        <taxon>Timematodea</taxon>
        <taxon>Timematoidea</taxon>
        <taxon>Timematidae</taxon>
        <taxon>Timema</taxon>
    </lineage>
</organism>
<evidence type="ECO:0000313" key="1">
    <source>
        <dbReference type="EMBL" id="CAD7571504.1"/>
    </source>
</evidence>
<sequence length="90" mass="9760">MEWASFLCENGPFHSGLGNILSMLVVQSRNSGKSAQEPIVCSKPSRSSDPLLAITSPENQLARPCSKLVGFGPDQSPVSHLHPTWFPLQD</sequence>
<proteinExistence type="predicted"/>
<gene>
    <name evidence="1" type="ORF">TCMB3V08_LOCUS4174</name>
</gene>
<name>A0A7R9J2F1_TIMCA</name>
<protein>
    <submittedName>
        <fullName evidence="1">(California timema) hypothetical protein</fullName>
    </submittedName>
</protein>
<dbReference type="EMBL" id="OE180542">
    <property type="protein sequence ID" value="CAD7571504.1"/>
    <property type="molecule type" value="Genomic_DNA"/>
</dbReference>
<accession>A0A7R9J2F1</accession>
<dbReference type="AlphaFoldDB" id="A0A7R9J2F1"/>